<dbReference type="Proteomes" id="UP001431783">
    <property type="component" value="Unassembled WGS sequence"/>
</dbReference>
<dbReference type="EMBL" id="JARQZJ010000038">
    <property type="protein sequence ID" value="KAK9876810.1"/>
    <property type="molecule type" value="Genomic_DNA"/>
</dbReference>
<gene>
    <name evidence="1" type="ORF">WA026_015048</name>
</gene>
<protein>
    <submittedName>
        <fullName evidence="1">Uncharacterized protein</fullName>
    </submittedName>
</protein>
<organism evidence="1 2">
    <name type="scientific">Henosepilachna vigintioctopunctata</name>
    <dbReference type="NCBI Taxonomy" id="420089"/>
    <lineage>
        <taxon>Eukaryota</taxon>
        <taxon>Metazoa</taxon>
        <taxon>Ecdysozoa</taxon>
        <taxon>Arthropoda</taxon>
        <taxon>Hexapoda</taxon>
        <taxon>Insecta</taxon>
        <taxon>Pterygota</taxon>
        <taxon>Neoptera</taxon>
        <taxon>Endopterygota</taxon>
        <taxon>Coleoptera</taxon>
        <taxon>Polyphaga</taxon>
        <taxon>Cucujiformia</taxon>
        <taxon>Coccinelloidea</taxon>
        <taxon>Coccinellidae</taxon>
        <taxon>Epilachninae</taxon>
        <taxon>Epilachnini</taxon>
        <taxon>Henosepilachna</taxon>
    </lineage>
</organism>
<dbReference type="AlphaFoldDB" id="A0AAW1U7B2"/>
<comment type="caution">
    <text evidence="1">The sequence shown here is derived from an EMBL/GenBank/DDBJ whole genome shotgun (WGS) entry which is preliminary data.</text>
</comment>
<accession>A0AAW1U7B2</accession>
<reference evidence="1 2" key="1">
    <citation type="submission" date="2023-03" db="EMBL/GenBank/DDBJ databases">
        <title>Genome insight into feeding habits of ladybird beetles.</title>
        <authorList>
            <person name="Li H.-S."/>
            <person name="Huang Y.-H."/>
            <person name="Pang H."/>
        </authorList>
    </citation>
    <scope>NUCLEOTIDE SEQUENCE [LARGE SCALE GENOMIC DNA]</scope>
    <source>
        <strain evidence="1">SYSU_2023b</strain>
        <tissue evidence="1">Whole body</tissue>
    </source>
</reference>
<evidence type="ECO:0000313" key="2">
    <source>
        <dbReference type="Proteomes" id="UP001431783"/>
    </source>
</evidence>
<keyword evidence="2" id="KW-1185">Reference proteome</keyword>
<name>A0AAW1U7B2_9CUCU</name>
<evidence type="ECO:0000313" key="1">
    <source>
        <dbReference type="EMBL" id="KAK9876810.1"/>
    </source>
</evidence>
<proteinExistence type="predicted"/>
<sequence>MSLDTERKNLQPGITQLIPDLALSLMGHRGPGITNLNHINMQHPANDESMFSRIRVPEPMDLLKVLKTSVSHICELCR</sequence>